<accession>A0ACC1H6X6</accession>
<name>A0ACC1H6X6_9FUNG</name>
<proteinExistence type="predicted"/>
<feature type="non-terminal residue" evidence="1">
    <location>
        <position position="1"/>
    </location>
</feature>
<evidence type="ECO:0000313" key="1">
    <source>
        <dbReference type="EMBL" id="KAJ1670940.1"/>
    </source>
</evidence>
<dbReference type="EMBL" id="JAMZIH010008995">
    <property type="protein sequence ID" value="KAJ1670940.1"/>
    <property type="molecule type" value="Genomic_DNA"/>
</dbReference>
<sequence>VAQLLRVDSLSQACARASQGILAVIESINNLTEQLESTYSLTDYPPGPPTRDSNDTPPSLVAGGKEDPFLTSGYLAALGGLQARQLESRMAQLWDLYQGQYAPAVRTIASLDTTGTVSVDECLEQMHSPLSPQHPEANTSEFGDMTAVAGISPQWTKYATAIVAKSWVARYTRHLDLFRRLVASSTGIDKKCQISASQLLERFNESPSEFDSSIVSAVETEIQSRLRIYRLAKQYQAHMTTG</sequence>
<reference evidence="1" key="1">
    <citation type="submission" date="2022-06" db="EMBL/GenBank/DDBJ databases">
        <title>Phylogenomic reconstructions and comparative analyses of Kickxellomycotina fungi.</title>
        <authorList>
            <person name="Reynolds N.K."/>
            <person name="Stajich J.E."/>
            <person name="Barry K."/>
            <person name="Grigoriev I.V."/>
            <person name="Crous P."/>
            <person name="Smith M.E."/>
        </authorList>
    </citation>
    <scope>NUCLEOTIDE SEQUENCE</scope>
    <source>
        <strain evidence="1">RSA 2271</strain>
    </source>
</reference>
<gene>
    <name evidence="1" type="ORF">EV182_007905</name>
</gene>
<dbReference type="Proteomes" id="UP001145114">
    <property type="component" value="Unassembled WGS sequence"/>
</dbReference>
<organism evidence="1 2">
    <name type="scientific">Spiromyces aspiralis</name>
    <dbReference type="NCBI Taxonomy" id="68401"/>
    <lineage>
        <taxon>Eukaryota</taxon>
        <taxon>Fungi</taxon>
        <taxon>Fungi incertae sedis</taxon>
        <taxon>Zoopagomycota</taxon>
        <taxon>Kickxellomycotina</taxon>
        <taxon>Kickxellomycetes</taxon>
        <taxon>Kickxellales</taxon>
        <taxon>Kickxellaceae</taxon>
        <taxon>Spiromyces</taxon>
    </lineage>
</organism>
<keyword evidence="2" id="KW-1185">Reference proteome</keyword>
<evidence type="ECO:0000313" key="2">
    <source>
        <dbReference type="Proteomes" id="UP001145114"/>
    </source>
</evidence>
<comment type="caution">
    <text evidence="1">The sequence shown here is derived from an EMBL/GenBank/DDBJ whole genome shotgun (WGS) entry which is preliminary data.</text>
</comment>
<protein>
    <submittedName>
        <fullName evidence="1">Uncharacterized protein</fullName>
    </submittedName>
</protein>
<feature type="non-terminal residue" evidence="1">
    <location>
        <position position="242"/>
    </location>
</feature>